<dbReference type="SUPFAM" id="SSF103088">
    <property type="entry name" value="OmpA-like"/>
    <property type="match status" value="1"/>
</dbReference>
<dbReference type="InterPro" id="IPR036737">
    <property type="entry name" value="OmpA-like_sf"/>
</dbReference>
<keyword evidence="8" id="KW-1185">Reference proteome</keyword>
<sequence>MKTSSTLLVLIILISGGLTSCVTQKKYDDLSSEKDRLTREYNNTLQSLKETTVARDALTVKLKSAESQIAQLESDLKLARERYTQLDNTNKDLLARYDRIIAENEKLLASASDEKQALTTALAEKQRELDQRERQLRKLEMEASTKESRLDQLSADLESREERVRELESAIAEKDAKLTALRERVNQALLGFSATDLQVTEKNGKVYVSLSQNLLFSSGSKTINSAGRNALAKVAEVLTANPDINITVEGHTDSDGDANFNWDLSVGRATSIVKELTKNGVDPKRVTASGRGEYFPVATNETAQGKAQNRRTEIILEPNLDALYELINN</sequence>
<dbReference type="PROSITE" id="PS51123">
    <property type="entry name" value="OMPA_2"/>
    <property type="match status" value="1"/>
</dbReference>
<evidence type="ECO:0000313" key="8">
    <source>
        <dbReference type="Proteomes" id="UP000223913"/>
    </source>
</evidence>
<accession>A0A2D0MYP6</accession>
<keyword evidence="3" id="KW-0998">Cell outer membrane</keyword>
<gene>
    <name evidence="7" type="ORF">CRP01_37070</name>
</gene>
<evidence type="ECO:0000256" key="5">
    <source>
        <dbReference type="SAM" id="Coils"/>
    </source>
</evidence>
<evidence type="ECO:0000256" key="4">
    <source>
        <dbReference type="PROSITE-ProRule" id="PRU00473"/>
    </source>
</evidence>
<dbReference type="PANTHER" id="PTHR30329">
    <property type="entry name" value="STATOR ELEMENT OF FLAGELLAR MOTOR COMPLEX"/>
    <property type="match status" value="1"/>
</dbReference>
<keyword evidence="7" id="KW-0969">Cilium</keyword>
<dbReference type="Proteomes" id="UP000223913">
    <property type="component" value="Unassembled WGS sequence"/>
</dbReference>
<evidence type="ECO:0000256" key="2">
    <source>
        <dbReference type="ARBA" id="ARBA00023136"/>
    </source>
</evidence>
<dbReference type="AlphaFoldDB" id="A0A2D0MYP6"/>
<dbReference type="PANTHER" id="PTHR30329:SF21">
    <property type="entry name" value="LIPOPROTEIN YIAD-RELATED"/>
    <property type="match status" value="1"/>
</dbReference>
<evidence type="ECO:0000256" key="3">
    <source>
        <dbReference type="ARBA" id="ARBA00023237"/>
    </source>
</evidence>
<dbReference type="RefSeq" id="WP_099155149.1">
    <property type="nucleotide sequence ID" value="NZ_PDUD01000055.1"/>
</dbReference>
<dbReference type="InterPro" id="IPR050330">
    <property type="entry name" value="Bact_OuterMem_StrucFunc"/>
</dbReference>
<comment type="caution">
    <text evidence="7">The sequence shown here is derived from an EMBL/GenBank/DDBJ whole genome shotgun (WGS) entry which is preliminary data.</text>
</comment>
<evidence type="ECO:0000313" key="7">
    <source>
        <dbReference type="EMBL" id="PHN01401.1"/>
    </source>
</evidence>
<keyword evidence="7" id="KW-0966">Cell projection</keyword>
<feature type="domain" description="OmpA-like" evidence="6">
    <location>
        <begin position="203"/>
        <end position="320"/>
    </location>
</feature>
<dbReference type="CDD" id="cd07185">
    <property type="entry name" value="OmpA_C-like"/>
    <property type="match status" value="1"/>
</dbReference>
<keyword evidence="2 4" id="KW-0472">Membrane</keyword>
<organism evidence="7 8">
    <name type="scientific">Flavilitoribacter nigricans (strain ATCC 23147 / DSM 23189 / NBRC 102662 / NCIMB 1420 / SS-2)</name>
    <name type="common">Lewinella nigricans</name>
    <dbReference type="NCBI Taxonomy" id="1122177"/>
    <lineage>
        <taxon>Bacteria</taxon>
        <taxon>Pseudomonadati</taxon>
        <taxon>Bacteroidota</taxon>
        <taxon>Saprospiria</taxon>
        <taxon>Saprospirales</taxon>
        <taxon>Lewinellaceae</taxon>
        <taxon>Flavilitoribacter</taxon>
    </lineage>
</organism>
<dbReference type="InterPro" id="IPR006665">
    <property type="entry name" value="OmpA-like"/>
</dbReference>
<keyword evidence="5" id="KW-0175">Coiled coil</keyword>
<proteinExistence type="predicted"/>
<dbReference type="OrthoDB" id="9815217at2"/>
<dbReference type="Gene3D" id="1.20.5.730">
    <property type="entry name" value="Single helix bin"/>
    <property type="match status" value="1"/>
</dbReference>
<dbReference type="InterPro" id="IPR006664">
    <property type="entry name" value="OMP_bac"/>
</dbReference>
<evidence type="ECO:0000256" key="1">
    <source>
        <dbReference type="ARBA" id="ARBA00004442"/>
    </source>
</evidence>
<dbReference type="Gene3D" id="3.30.1330.60">
    <property type="entry name" value="OmpA-like domain"/>
    <property type="match status" value="1"/>
</dbReference>
<dbReference type="PRINTS" id="PR01021">
    <property type="entry name" value="OMPADOMAIN"/>
</dbReference>
<dbReference type="PROSITE" id="PS51257">
    <property type="entry name" value="PROKAR_LIPOPROTEIN"/>
    <property type="match status" value="1"/>
</dbReference>
<protein>
    <submittedName>
        <fullName evidence="7">Flagellar motor protein MotB</fullName>
    </submittedName>
</protein>
<comment type="subcellular location">
    <subcellularLocation>
        <location evidence="1">Cell outer membrane</location>
    </subcellularLocation>
</comment>
<dbReference type="EMBL" id="PDUD01000055">
    <property type="protein sequence ID" value="PHN01401.1"/>
    <property type="molecule type" value="Genomic_DNA"/>
</dbReference>
<name>A0A2D0MYP6_FLAN2</name>
<evidence type="ECO:0000259" key="6">
    <source>
        <dbReference type="PROSITE" id="PS51123"/>
    </source>
</evidence>
<dbReference type="GO" id="GO:0009279">
    <property type="term" value="C:cell outer membrane"/>
    <property type="evidence" value="ECO:0007669"/>
    <property type="project" value="UniProtKB-SubCell"/>
</dbReference>
<reference evidence="7 8" key="1">
    <citation type="submission" date="2017-10" db="EMBL/GenBank/DDBJ databases">
        <title>The draft genome sequence of Lewinella nigricans NBRC 102662.</title>
        <authorList>
            <person name="Wang K."/>
        </authorList>
    </citation>
    <scope>NUCLEOTIDE SEQUENCE [LARGE SCALE GENOMIC DNA]</scope>
    <source>
        <strain evidence="7 8">NBRC 102662</strain>
    </source>
</reference>
<feature type="coiled-coil region" evidence="5">
    <location>
        <begin position="27"/>
        <end position="184"/>
    </location>
</feature>
<dbReference type="Pfam" id="PF00691">
    <property type="entry name" value="OmpA"/>
    <property type="match status" value="1"/>
</dbReference>
<keyword evidence="7" id="KW-0282">Flagellum</keyword>